<dbReference type="OrthoDB" id="10047021at2759"/>
<evidence type="ECO:0000256" key="3">
    <source>
        <dbReference type="ARBA" id="ARBA00012795"/>
    </source>
</evidence>
<evidence type="ECO:0000256" key="9">
    <source>
        <dbReference type="ARBA" id="ARBA00022694"/>
    </source>
</evidence>
<dbReference type="GO" id="GO:0030488">
    <property type="term" value="P:tRNA methylation"/>
    <property type="evidence" value="ECO:0007669"/>
    <property type="project" value="UniProtKB-UniRule"/>
</dbReference>
<evidence type="ECO:0000256" key="6">
    <source>
        <dbReference type="ARBA" id="ARBA00022603"/>
    </source>
</evidence>
<keyword evidence="5 11" id="KW-0963">Cytoplasm</keyword>
<dbReference type="PANTHER" id="PTHR21210">
    <property type="entry name" value="TRNA (URACIL-O(2)-)-METHYLTRANSFERASE-RELATED"/>
    <property type="match status" value="1"/>
</dbReference>
<keyword evidence="13" id="KW-1185">Reference proteome</keyword>
<comment type="subcellular location">
    <subcellularLocation>
        <location evidence="1 11">Cytoplasm</location>
    </subcellularLocation>
</comment>
<accession>A0A1B7TEN9</accession>
<name>A0A1B7TEN9_9ASCO</name>
<evidence type="ECO:0000313" key="12">
    <source>
        <dbReference type="EMBL" id="OBA27168.1"/>
    </source>
</evidence>
<keyword evidence="6 11" id="KW-0489">Methyltransferase</keyword>
<evidence type="ECO:0000256" key="4">
    <source>
        <dbReference type="ARBA" id="ARBA00017788"/>
    </source>
</evidence>
<dbReference type="GO" id="GO:0141101">
    <property type="term" value="F:tRNA(Ser) (uridine(44)-2'-O-)-methyltransferase activity"/>
    <property type="evidence" value="ECO:0007669"/>
    <property type="project" value="UniProtKB-EC"/>
</dbReference>
<evidence type="ECO:0000256" key="5">
    <source>
        <dbReference type="ARBA" id="ARBA00022490"/>
    </source>
</evidence>
<dbReference type="PANTHER" id="PTHR21210:SF0">
    <property type="entry name" value="TRNA (URACIL-O(2)-)-METHYLTRANSFERASE-RELATED"/>
    <property type="match status" value="1"/>
</dbReference>
<reference evidence="13" key="1">
    <citation type="journal article" date="2016" name="Proc. Natl. Acad. Sci. U.S.A.">
        <title>Comparative genomics of biotechnologically important yeasts.</title>
        <authorList>
            <person name="Riley R."/>
            <person name="Haridas S."/>
            <person name="Wolfe K.H."/>
            <person name="Lopes M.R."/>
            <person name="Hittinger C.T."/>
            <person name="Goeker M."/>
            <person name="Salamov A.A."/>
            <person name="Wisecaver J.H."/>
            <person name="Long T.M."/>
            <person name="Calvey C.H."/>
            <person name="Aerts A.L."/>
            <person name="Barry K.W."/>
            <person name="Choi C."/>
            <person name="Clum A."/>
            <person name="Coughlan A.Y."/>
            <person name="Deshpande S."/>
            <person name="Douglass A.P."/>
            <person name="Hanson S.J."/>
            <person name="Klenk H.-P."/>
            <person name="LaButti K.M."/>
            <person name="Lapidus A."/>
            <person name="Lindquist E.A."/>
            <person name="Lipzen A.M."/>
            <person name="Meier-Kolthoff J.P."/>
            <person name="Ohm R.A."/>
            <person name="Otillar R.P."/>
            <person name="Pangilinan J.L."/>
            <person name="Peng Y."/>
            <person name="Rokas A."/>
            <person name="Rosa C.A."/>
            <person name="Scheuner C."/>
            <person name="Sibirny A.A."/>
            <person name="Slot J.C."/>
            <person name="Stielow J.B."/>
            <person name="Sun H."/>
            <person name="Kurtzman C.P."/>
            <person name="Blackwell M."/>
            <person name="Grigoriev I.V."/>
            <person name="Jeffries T.W."/>
        </authorList>
    </citation>
    <scope>NUCLEOTIDE SEQUENCE [LARGE SCALE GENOMIC DNA]</scope>
    <source>
        <strain evidence="13">NRRL Y-1626</strain>
    </source>
</reference>
<evidence type="ECO:0000313" key="13">
    <source>
        <dbReference type="Proteomes" id="UP000092321"/>
    </source>
</evidence>
<evidence type="ECO:0000256" key="11">
    <source>
        <dbReference type="RuleBase" id="RU368004"/>
    </source>
</evidence>
<dbReference type="AlphaFoldDB" id="A0A1B7TEN9"/>
<evidence type="ECO:0000256" key="7">
    <source>
        <dbReference type="ARBA" id="ARBA00022679"/>
    </source>
</evidence>
<keyword evidence="9 11" id="KW-0819">tRNA processing</keyword>
<evidence type="ECO:0000256" key="8">
    <source>
        <dbReference type="ARBA" id="ARBA00022691"/>
    </source>
</evidence>
<comment type="catalytic activity">
    <reaction evidence="10 11">
        <text>uridine(44) in tRNA(Ser) + S-adenosyl-L-methionine = 2'-O-methyluridine(44) in tRNA(Ser) + S-adenosyl-L-homocysteine + H(+)</text>
        <dbReference type="Rhea" id="RHEA:43100"/>
        <dbReference type="Rhea" id="RHEA-COMP:10339"/>
        <dbReference type="Rhea" id="RHEA-COMP:10340"/>
        <dbReference type="ChEBI" id="CHEBI:15378"/>
        <dbReference type="ChEBI" id="CHEBI:57856"/>
        <dbReference type="ChEBI" id="CHEBI:59789"/>
        <dbReference type="ChEBI" id="CHEBI:65315"/>
        <dbReference type="ChEBI" id="CHEBI:74478"/>
        <dbReference type="EC" id="2.1.1.211"/>
    </reaction>
</comment>
<keyword evidence="8 11" id="KW-0949">S-adenosyl-L-methionine</keyword>
<protein>
    <recommendedName>
        <fullName evidence="4 11">tRNA (uracil-O(2)-)-methyltransferase</fullName>
        <ecNumber evidence="3 11">2.1.1.211</ecNumber>
    </recommendedName>
</protein>
<dbReference type="Proteomes" id="UP000092321">
    <property type="component" value="Unassembled WGS sequence"/>
</dbReference>
<dbReference type="EC" id="2.1.1.211" evidence="3 11"/>
<comment type="caution">
    <text evidence="12">The sequence shown here is derived from an EMBL/GenBank/DDBJ whole genome shotgun (WGS) entry which is preliminary data.</text>
</comment>
<comment type="function">
    <text evidence="11">Adenosyl-L-methionine (AdoMet)-dependent tRNA (uracil-O(2)-)-methyltransferase.</text>
</comment>
<keyword evidence="7 11" id="KW-0808">Transferase</keyword>
<evidence type="ECO:0000256" key="10">
    <source>
        <dbReference type="ARBA" id="ARBA00047957"/>
    </source>
</evidence>
<proteinExistence type="inferred from homology"/>
<evidence type="ECO:0000256" key="1">
    <source>
        <dbReference type="ARBA" id="ARBA00004496"/>
    </source>
</evidence>
<organism evidence="12 13">
    <name type="scientific">Hanseniaspora valbyensis NRRL Y-1626</name>
    <dbReference type="NCBI Taxonomy" id="766949"/>
    <lineage>
        <taxon>Eukaryota</taxon>
        <taxon>Fungi</taxon>
        <taxon>Dikarya</taxon>
        <taxon>Ascomycota</taxon>
        <taxon>Saccharomycotina</taxon>
        <taxon>Saccharomycetes</taxon>
        <taxon>Saccharomycodales</taxon>
        <taxon>Saccharomycodaceae</taxon>
        <taxon>Hanseniaspora</taxon>
    </lineage>
</organism>
<evidence type="ECO:0000256" key="2">
    <source>
        <dbReference type="ARBA" id="ARBA00009056"/>
    </source>
</evidence>
<dbReference type="InterPro" id="IPR011671">
    <property type="entry name" value="tRNA_uracil_MeTrfase"/>
</dbReference>
<sequence length="552" mass="63926">MSNYEDKVNLPFNKNHFIQAMDHVIQLPNINSTIILRADILSELSPDMEKPKLNDELINQPIHEEYITMNIKDIEMRLELIPDNYNLVKGYVRRMFPRNPFKDEVINQTCLILENKENPDDILIQYTPHIEPHTTENFFNLSLDSESSKRPFYIPNVKSVGINYTPKKISCLYLPLNSEQVAAEFNDPVSRLIRTSKKLLETAVKHSIGCKTGYVKQSQHDKVVPKVKFQDRYLLLKQMYGKFLFENWCESTDPQKHVFEEIAVAAFLIELWLLKYGKDVVYDSSKFEFKDLGCGNGTLIYVLIMEGISGEGIDARERKSWKSDILYPENVKDKLKCQLIVPKICLNKEEYLVPNKNYDPISPNSMIRYTKKDLEESDKINTCDWKQEEDNKKITFIIGNHSDELTCWIPLLGYPFMVLPCCSHDFNGKKKRFYTKSDEKSVAVKSSSNSGDGKSTYASLVDQVVRVGEYVGWKNIETQMIRIPSTRNIAIISTEHDSLTSNKEWPLDKCQEIIDQYGGCSLWVVHTLRLILSQFEKTNKVKKPVYPDQPLK</sequence>
<dbReference type="EMBL" id="LXPE01000010">
    <property type="protein sequence ID" value="OBA27168.1"/>
    <property type="molecule type" value="Genomic_DNA"/>
</dbReference>
<dbReference type="Pfam" id="PF07757">
    <property type="entry name" value="AdoMet_MTase"/>
    <property type="match status" value="1"/>
</dbReference>
<dbReference type="GO" id="GO:0005737">
    <property type="term" value="C:cytoplasm"/>
    <property type="evidence" value="ECO:0007669"/>
    <property type="project" value="UniProtKB-SubCell"/>
</dbReference>
<comment type="similarity">
    <text evidence="2 11">Belongs to the TRM44 family.</text>
</comment>
<gene>
    <name evidence="12" type="ORF">HANVADRAFT_23860</name>
</gene>